<protein>
    <recommendedName>
        <fullName evidence="1">F-box domain-containing protein</fullName>
    </recommendedName>
</protein>
<name>A0A9W9DFC2_9AGAR</name>
<dbReference type="SUPFAM" id="SSF81383">
    <property type="entry name" value="F-box domain"/>
    <property type="match status" value="1"/>
</dbReference>
<proteinExistence type="predicted"/>
<dbReference type="InterPro" id="IPR001810">
    <property type="entry name" value="F-box_dom"/>
</dbReference>
<organism evidence="2 3">
    <name type="scientific">Lentinula lateritia</name>
    <dbReference type="NCBI Taxonomy" id="40482"/>
    <lineage>
        <taxon>Eukaryota</taxon>
        <taxon>Fungi</taxon>
        <taxon>Dikarya</taxon>
        <taxon>Basidiomycota</taxon>
        <taxon>Agaricomycotina</taxon>
        <taxon>Agaricomycetes</taxon>
        <taxon>Agaricomycetidae</taxon>
        <taxon>Agaricales</taxon>
        <taxon>Marasmiineae</taxon>
        <taxon>Omphalotaceae</taxon>
        <taxon>Lentinula</taxon>
    </lineage>
</organism>
<accession>A0A9W9DFC2</accession>
<comment type="caution">
    <text evidence="2">The sequence shown here is derived from an EMBL/GenBank/DDBJ whole genome shotgun (WGS) entry which is preliminary data.</text>
</comment>
<gene>
    <name evidence="2" type="ORF">C8J55DRAFT_565182</name>
</gene>
<dbReference type="AlphaFoldDB" id="A0A9W9DFC2"/>
<dbReference type="Gene3D" id="1.20.1280.50">
    <property type="match status" value="1"/>
</dbReference>
<feature type="domain" description="F-box" evidence="1">
    <location>
        <begin position="8"/>
        <end position="52"/>
    </location>
</feature>
<reference evidence="2" key="1">
    <citation type="submission" date="2022-08" db="EMBL/GenBank/DDBJ databases">
        <authorList>
            <consortium name="DOE Joint Genome Institute"/>
            <person name="Min B."/>
            <person name="Riley R."/>
            <person name="Sierra-Patev S."/>
            <person name="Naranjo-Ortiz M."/>
            <person name="Looney B."/>
            <person name="Konkel Z."/>
            <person name="Slot J.C."/>
            <person name="Sakamoto Y."/>
            <person name="Steenwyk J.L."/>
            <person name="Rokas A."/>
            <person name="Carro J."/>
            <person name="Camarero S."/>
            <person name="Ferreira P."/>
            <person name="Molpeceres G."/>
            <person name="Ruiz-Duenas F.J."/>
            <person name="Serrano A."/>
            <person name="Henrissat B."/>
            <person name="Drula E."/>
            <person name="Hughes K.W."/>
            <person name="Mata J.L."/>
            <person name="Ishikawa N.K."/>
            <person name="Vargas-Isla R."/>
            <person name="Ushijima S."/>
            <person name="Smith C.A."/>
            <person name="Ahrendt S."/>
            <person name="Andreopoulos W."/>
            <person name="He G."/>
            <person name="Labutti K."/>
            <person name="Lipzen A."/>
            <person name="Ng V."/>
            <person name="Sandor L."/>
            <person name="Barry K."/>
            <person name="Martinez A.T."/>
            <person name="Xiao Y."/>
            <person name="Gibbons J.G."/>
            <person name="Terashima K."/>
            <person name="Hibbett D.S."/>
            <person name="Grigoriev I.V."/>
        </authorList>
    </citation>
    <scope>NUCLEOTIDE SEQUENCE</scope>
    <source>
        <strain evidence="2">Sp2 HRB7682 ss15</strain>
    </source>
</reference>
<sequence>MAAAFILFMPNEIQLEIFHAVHDAGDALRSVSQVCRLWRELSVNTSTFWTGISVDISSIDQGVALGDPYTIEFRRIVEVFPWPATLLRRSGFQPIDISINLDSDLDTNTSSHDIVKAPWLTGYAVVLARFLAFYAARFRRVEILSDDLHPVQFLSLALFDMPMPLLEQWSVISESDKPRLTVLPPPPAPTIFQRPVGIVPSFEHTDTLYPKLASLSIHGITYDWGQFIPRNLVTLNLGNLLFTQDEFKTLLFHSKDTLQSLTVSAMAIYLPAQHVPTDDRITLPNLYYLSVGVTFDPTAPFLATQLDVPNLLCLEIHDITTESERTWNTDDHLQRFYLHVIASWPLKQLTHLTLGSARCPMDPANLIVLQQDFEAGRGPSCYPSVLTSLLFNCTELRNLRLLEPDSTMLKSLNVAVNLQDKGPGILPSSSLDFLHIETQNYRELAQFLAQMKIYADLDSSRLIARFIPTILLDIPPAWGAHLCTFLSRKACAEILNGEGYFEVESGRIFNLLDNLPY</sequence>
<reference evidence="2" key="2">
    <citation type="journal article" date="2023" name="Proc. Natl. Acad. Sci. U.S.A.">
        <title>A global phylogenomic analysis of the shiitake genus Lentinula.</title>
        <authorList>
            <person name="Sierra-Patev S."/>
            <person name="Min B."/>
            <person name="Naranjo-Ortiz M."/>
            <person name="Looney B."/>
            <person name="Konkel Z."/>
            <person name="Slot J.C."/>
            <person name="Sakamoto Y."/>
            <person name="Steenwyk J.L."/>
            <person name="Rokas A."/>
            <person name="Carro J."/>
            <person name="Camarero S."/>
            <person name="Ferreira P."/>
            <person name="Molpeceres G."/>
            <person name="Ruiz-Duenas F.J."/>
            <person name="Serrano A."/>
            <person name="Henrissat B."/>
            <person name="Drula E."/>
            <person name="Hughes K.W."/>
            <person name="Mata J.L."/>
            <person name="Ishikawa N.K."/>
            <person name="Vargas-Isla R."/>
            <person name="Ushijima S."/>
            <person name="Smith C.A."/>
            <person name="Donoghue J."/>
            <person name="Ahrendt S."/>
            <person name="Andreopoulos W."/>
            <person name="He G."/>
            <person name="LaButti K."/>
            <person name="Lipzen A."/>
            <person name="Ng V."/>
            <person name="Riley R."/>
            <person name="Sandor L."/>
            <person name="Barry K."/>
            <person name="Martinez A.T."/>
            <person name="Xiao Y."/>
            <person name="Gibbons J.G."/>
            <person name="Terashima K."/>
            <person name="Grigoriev I.V."/>
            <person name="Hibbett D."/>
        </authorList>
    </citation>
    <scope>NUCLEOTIDE SEQUENCE</scope>
    <source>
        <strain evidence="2">Sp2 HRB7682 ss15</strain>
    </source>
</reference>
<evidence type="ECO:0000313" key="2">
    <source>
        <dbReference type="EMBL" id="KAJ4467710.1"/>
    </source>
</evidence>
<dbReference type="InterPro" id="IPR036047">
    <property type="entry name" value="F-box-like_dom_sf"/>
</dbReference>
<dbReference type="Pfam" id="PF12937">
    <property type="entry name" value="F-box-like"/>
    <property type="match status" value="1"/>
</dbReference>
<evidence type="ECO:0000313" key="3">
    <source>
        <dbReference type="Proteomes" id="UP001150238"/>
    </source>
</evidence>
<dbReference type="Proteomes" id="UP001150238">
    <property type="component" value="Unassembled WGS sequence"/>
</dbReference>
<evidence type="ECO:0000259" key="1">
    <source>
        <dbReference type="Pfam" id="PF12937"/>
    </source>
</evidence>
<dbReference type="EMBL" id="JANVFS010000040">
    <property type="protein sequence ID" value="KAJ4467710.1"/>
    <property type="molecule type" value="Genomic_DNA"/>
</dbReference>